<gene>
    <name evidence="1" type="ORF">F0L74_26825</name>
</gene>
<name>A0A5B2VNM3_9BACT</name>
<comment type="caution">
    <text evidence="1">The sequence shown here is derived from an EMBL/GenBank/DDBJ whole genome shotgun (WGS) entry which is preliminary data.</text>
</comment>
<dbReference type="PROSITE" id="PS51257">
    <property type="entry name" value="PROKAR_LIPOPROTEIN"/>
    <property type="match status" value="1"/>
</dbReference>
<evidence type="ECO:0000313" key="1">
    <source>
        <dbReference type="EMBL" id="KAA2239807.1"/>
    </source>
</evidence>
<dbReference type="AlphaFoldDB" id="A0A5B2VNM3"/>
<reference evidence="1 2" key="2">
    <citation type="submission" date="2019-09" db="EMBL/GenBank/DDBJ databases">
        <authorList>
            <person name="Jin C."/>
        </authorList>
    </citation>
    <scope>NUCLEOTIDE SEQUENCE [LARGE SCALE GENOMIC DNA]</scope>
    <source>
        <strain evidence="1 2">BN140078</strain>
    </source>
</reference>
<sequence>MFTSKKIYTQVWLLLLLVVIGSGCAKEKVDNGVPLLDVSDRSVSAIRLFNFYSQDLDVTINNIPLTAYVGNGSNTSGQGTQLGLSIFPSGAWTSGNDGSPFSVLNSLLDKAGKIHLRLQPRIPVAGSQLPPVLDTVIENDVVHPRDYYITSKREIKVILRDNIPPSNATKFKLRIINLGDPVDPLQLAGPVSLTYADGTHVNEVLDNVQQGASSQYVELPYGAYQFKLSVNGDPAKLLSEVPVLPNVNPCGADILSQESNFPRVLTFKPGGVYSMVITSTAVTHFTCDKTSKLYPYINVYRVITEADPGVNATYGRMQALNAMPGKKITINVDGAPLGGQLDYIGNTTRPTALAPEYTIFTRGPHEVTAIDQNGTVLAKEQMTLYPYDNYTIWAYEKPDGKPGLLFEAADMTGTTYVSSYMGGLVPDDGTNGAARIRRYNYAFQFRLLNLSPDLPYASFTSDGQYFLPATGVGQDTLRYLDAYINLAPGIMPARNPNIIYIWGTPYHPFSVVDGQQTERDRFPSYIRVYQSQPGNLPQAPGKLLANIAPLNVQHTCIANTALYPAGPLPKAETGVYTIALVGKTFAAGGNPRLIVIKHNK</sequence>
<dbReference type="RefSeq" id="WP_149840984.1">
    <property type="nucleotide sequence ID" value="NZ_VUOC01000004.1"/>
</dbReference>
<keyword evidence="2" id="KW-1185">Reference proteome</keyword>
<evidence type="ECO:0008006" key="3">
    <source>
        <dbReference type="Google" id="ProtNLM"/>
    </source>
</evidence>
<organism evidence="1 2">
    <name type="scientific">Chitinophaga agrisoli</name>
    <dbReference type="NCBI Taxonomy" id="2607653"/>
    <lineage>
        <taxon>Bacteria</taxon>
        <taxon>Pseudomonadati</taxon>
        <taxon>Bacteroidota</taxon>
        <taxon>Chitinophagia</taxon>
        <taxon>Chitinophagales</taxon>
        <taxon>Chitinophagaceae</taxon>
        <taxon>Chitinophaga</taxon>
    </lineage>
</organism>
<dbReference type="EMBL" id="VUOC01000004">
    <property type="protein sequence ID" value="KAA2239807.1"/>
    <property type="molecule type" value="Genomic_DNA"/>
</dbReference>
<dbReference type="Proteomes" id="UP000324611">
    <property type="component" value="Unassembled WGS sequence"/>
</dbReference>
<evidence type="ECO:0000313" key="2">
    <source>
        <dbReference type="Proteomes" id="UP000324611"/>
    </source>
</evidence>
<accession>A0A5B2VNM3</accession>
<proteinExistence type="predicted"/>
<reference evidence="1 2" key="1">
    <citation type="submission" date="2019-09" db="EMBL/GenBank/DDBJ databases">
        <title>Chitinophaga ginsengihumi sp. nov., isolated from soil of ginseng rhizosphere.</title>
        <authorList>
            <person name="Lee J."/>
        </authorList>
    </citation>
    <scope>NUCLEOTIDE SEQUENCE [LARGE SCALE GENOMIC DNA]</scope>
    <source>
        <strain evidence="1 2">BN140078</strain>
    </source>
</reference>
<protein>
    <recommendedName>
        <fullName evidence="3">DUF4397 domain-containing protein</fullName>
    </recommendedName>
</protein>